<sequence>MLETLLNKLLGPLERLFRSAARSRLYGRTTSS</sequence>
<organism evidence="1">
    <name type="scientific">Arundo donax</name>
    <name type="common">Giant reed</name>
    <name type="synonym">Donax arundinaceus</name>
    <dbReference type="NCBI Taxonomy" id="35708"/>
    <lineage>
        <taxon>Eukaryota</taxon>
        <taxon>Viridiplantae</taxon>
        <taxon>Streptophyta</taxon>
        <taxon>Embryophyta</taxon>
        <taxon>Tracheophyta</taxon>
        <taxon>Spermatophyta</taxon>
        <taxon>Magnoliopsida</taxon>
        <taxon>Liliopsida</taxon>
        <taxon>Poales</taxon>
        <taxon>Poaceae</taxon>
        <taxon>PACMAD clade</taxon>
        <taxon>Arundinoideae</taxon>
        <taxon>Arundineae</taxon>
        <taxon>Arundo</taxon>
    </lineage>
</organism>
<dbReference type="AlphaFoldDB" id="A0A0A9BFX8"/>
<accession>A0A0A9BFX8</accession>
<evidence type="ECO:0000313" key="1">
    <source>
        <dbReference type="EMBL" id="JAD62256.1"/>
    </source>
</evidence>
<reference evidence="1" key="2">
    <citation type="journal article" date="2015" name="Data Brief">
        <title>Shoot transcriptome of the giant reed, Arundo donax.</title>
        <authorList>
            <person name="Barrero R.A."/>
            <person name="Guerrero F.D."/>
            <person name="Moolhuijzen P."/>
            <person name="Goolsby J.A."/>
            <person name="Tidwell J."/>
            <person name="Bellgard S.E."/>
            <person name="Bellgard M.I."/>
        </authorList>
    </citation>
    <scope>NUCLEOTIDE SEQUENCE</scope>
    <source>
        <tissue evidence="1">Shoot tissue taken approximately 20 cm above the soil surface</tissue>
    </source>
</reference>
<name>A0A0A9BFX8_ARUDO</name>
<reference evidence="1" key="1">
    <citation type="submission" date="2014-09" db="EMBL/GenBank/DDBJ databases">
        <authorList>
            <person name="Magalhaes I.L.F."/>
            <person name="Oliveira U."/>
            <person name="Santos F.R."/>
            <person name="Vidigal T.H.D.A."/>
            <person name="Brescovit A.D."/>
            <person name="Santos A.J."/>
        </authorList>
    </citation>
    <scope>NUCLEOTIDE SEQUENCE</scope>
    <source>
        <tissue evidence="1">Shoot tissue taken approximately 20 cm above the soil surface</tissue>
    </source>
</reference>
<proteinExistence type="predicted"/>
<dbReference type="EMBL" id="GBRH01235639">
    <property type="protein sequence ID" value="JAD62256.1"/>
    <property type="molecule type" value="Transcribed_RNA"/>
</dbReference>
<protein>
    <submittedName>
        <fullName evidence="1">Uncharacterized protein</fullName>
    </submittedName>
</protein>